<proteinExistence type="predicted"/>
<organism evidence="1 2">
    <name type="scientific">Helianthus annuus</name>
    <name type="common">Common sunflower</name>
    <dbReference type="NCBI Taxonomy" id="4232"/>
    <lineage>
        <taxon>Eukaryota</taxon>
        <taxon>Viridiplantae</taxon>
        <taxon>Streptophyta</taxon>
        <taxon>Embryophyta</taxon>
        <taxon>Tracheophyta</taxon>
        <taxon>Spermatophyta</taxon>
        <taxon>Magnoliopsida</taxon>
        <taxon>eudicotyledons</taxon>
        <taxon>Gunneridae</taxon>
        <taxon>Pentapetalae</taxon>
        <taxon>asterids</taxon>
        <taxon>campanulids</taxon>
        <taxon>Asterales</taxon>
        <taxon>Asteraceae</taxon>
        <taxon>Asteroideae</taxon>
        <taxon>Heliantheae alliance</taxon>
        <taxon>Heliantheae</taxon>
        <taxon>Helianthus</taxon>
    </lineage>
</organism>
<evidence type="ECO:0000313" key="1">
    <source>
        <dbReference type="EMBL" id="KAF5770429.1"/>
    </source>
</evidence>
<reference evidence="1" key="2">
    <citation type="submission" date="2020-06" db="EMBL/GenBank/DDBJ databases">
        <title>Helianthus annuus Genome sequencing and assembly Release 2.</title>
        <authorList>
            <person name="Gouzy J."/>
            <person name="Langlade N."/>
            <person name="Munos S."/>
        </authorList>
    </citation>
    <scope>NUCLEOTIDE SEQUENCE</scope>
    <source>
        <tissue evidence="1">Leaves</tissue>
    </source>
</reference>
<dbReference type="Proteomes" id="UP000215914">
    <property type="component" value="Unassembled WGS sequence"/>
</dbReference>
<keyword evidence="2" id="KW-1185">Reference proteome</keyword>
<dbReference type="AlphaFoldDB" id="A0A9K3EC55"/>
<gene>
    <name evidence="1" type="ORF">HanXRQr2_Chr14g0659331</name>
</gene>
<evidence type="ECO:0000313" key="2">
    <source>
        <dbReference type="Proteomes" id="UP000215914"/>
    </source>
</evidence>
<comment type="caution">
    <text evidence="1">The sequence shown here is derived from an EMBL/GenBank/DDBJ whole genome shotgun (WGS) entry which is preliminary data.</text>
</comment>
<sequence length="136" mass="15529">MESSSSSAAEWMLMNNVINLKASEVVSNNSIQSWVSNHIHADLCLIISMDLLFADLIQWVRTNQEGFINSFSYNWVKIALPLIILHGRLALIRGIFYNFTYLAIDAKFRGIFLQPLFCLMWVTSKTQIALIQGIFL</sequence>
<reference evidence="1" key="1">
    <citation type="journal article" date="2017" name="Nature">
        <title>The sunflower genome provides insights into oil metabolism, flowering and Asterid evolution.</title>
        <authorList>
            <person name="Badouin H."/>
            <person name="Gouzy J."/>
            <person name="Grassa C.J."/>
            <person name="Murat F."/>
            <person name="Staton S.E."/>
            <person name="Cottret L."/>
            <person name="Lelandais-Briere C."/>
            <person name="Owens G.L."/>
            <person name="Carrere S."/>
            <person name="Mayjonade B."/>
            <person name="Legrand L."/>
            <person name="Gill N."/>
            <person name="Kane N.C."/>
            <person name="Bowers J.E."/>
            <person name="Hubner S."/>
            <person name="Bellec A."/>
            <person name="Berard A."/>
            <person name="Berges H."/>
            <person name="Blanchet N."/>
            <person name="Boniface M.C."/>
            <person name="Brunel D."/>
            <person name="Catrice O."/>
            <person name="Chaidir N."/>
            <person name="Claudel C."/>
            <person name="Donnadieu C."/>
            <person name="Faraut T."/>
            <person name="Fievet G."/>
            <person name="Helmstetter N."/>
            <person name="King M."/>
            <person name="Knapp S.J."/>
            <person name="Lai Z."/>
            <person name="Le Paslier M.C."/>
            <person name="Lippi Y."/>
            <person name="Lorenzon L."/>
            <person name="Mandel J.R."/>
            <person name="Marage G."/>
            <person name="Marchand G."/>
            <person name="Marquand E."/>
            <person name="Bret-Mestries E."/>
            <person name="Morien E."/>
            <person name="Nambeesan S."/>
            <person name="Nguyen T."/>
            <person name="Pegot-Espagnet P."/>
            <person name="Pouilly N."/>
            <person name="Raftis F."/>
            <person name="Sallet E."/>
            <person name="Schiex T."/>
            <person name="Thomas J."/>
            <person name="Vandecasteele C."/>
            <person name="Vares D."/>
            <person name="Vear F."/>
            <person name="Vautrin S."/>
            <person name="Crespi M."/>
            <person name="Mangin B."/>
            <person name="Burke J.M."/>
            <person name="Salse J."/>
            <person name="Munos S."/>
            <person name="Vincourt P."/>
            <person name="Rieseberg L.H."/>
            <person name="Langlade N.B."/>
        </authorList>
    </citation>
    <scope>NUCLEOTIDE SEQUENCE</scope>
    <source>
        <tissue evidence="1">Leaves</tissue>
    </source>
</reference>
<accession>A0A9K3EC55</accession>
<protein>
    <submittedName>
        <fullName evidence="1">Uncharacterized protein</fullName>
    </submittedName>
</protein>
<dbReference type="EMBL" id="MNCJ02000329">
    <property type="protein sequence ID" value="KAF5770429.1"/>
    <property type="molecule type" value="Genomic_DNA"/>
</dbReference>
<name>A0A9K3EC55_HELAN</name>
<dbReference type="Gramene" id="mRNA:HanXRQr2_Chr14g0659331">
    <property type="protein sequence ID" value="mRNA:HanXRQr2_Chr14g0659331"/>
    <property type="gene ID" value="HanXRQr2_Chr14g0659331"/>
</dbReference>